<keyword evidence="3" id="KW-0309">Germination</keyword>
<keyword evidence="12" id="KW-1185">Reference proteome</keyword>
<keyword evidence="5" id="KW-0472">Membrane</keyword>
<dbReference type="Pfam" id="PF05504">
    <property type="entry name" value="Spore_GerAC"/>
    <property type="match status" value="1"/>
</dbReference>
<dbReference type="PROSITE" id="PS51257">
    <property type="entry name" value="PROKAR_LIPOPROTEIN"/>
    <property type="match status" value="1"/>
</dbReference>
<gene>
    <name evidence="11" type="ORF">AAEO50_05530</name>
</gene>
<reference evidence="11 12" key="1">
    <citation type="submission" date="2024-04" db="EMBL/GenBank/DDBJ databases">
        <title>Bacillus oryzaecorticis sp. nov., a moderately halophilic bacterium isolated from rice husks.</title>
        <authorList>
            <person name="Zhu H.-S."/>
        </authorList>
    </citation>
    <scope>NUCLEOTIDE SEQUENCE [LARGE SCALE GENOMIC DNA]</scope>
    <source>
        <strain evidence="11 12">ZC255</strain>
    </source>
</reference>
<evidence type="ECO:0000256" key="8">
    <source>
        <dbReference type="SAM" id="SignalP"/>
    </source>
</evidence>
<keyword evidence="7" id="KW-0449">Lipoprotein</keyword>
<dbReference type="InterPro" id="IPR008844">
    <property type="entry name" value="Spore_GerAC-like"/>
</dbReference>
<accession>A0ABU9K7R7</accession>
<dbReference type="NCBIfam" id="TIGR02887">
    <property type="entry name" value="spore_ger_x_C"/>
    <property type="match status" value="1"/>
</dbReference>
<comment type="similarity">
    <text evidence="2">Belongs to the GerABKC lipoprotein family.</text>
</comment>
<evidence type="ECO:0000256" key="7">
    <source>
        <dbReference type="ARBA" id="ARBA00023288"/>
    </source>
</evidence>
<evidence type="ECO:0000256" key="1">
    <source>
        <dbReference type="ARBA" id="ARBA00004635"/>
    </source>
</evidence>
<protein>
    <submittedName>
        <fullName evidence="11">Ger(X)C family spore germination protein</fullName>
    </submittedName>
</protein>
<evidence type="ECO:0000259" key="9">
    <source>
        <dbReference type="Pfam" id="PF05504"/>
    </source>
</evidence>
<dbReference type="Gene3D" id="3.30.300.210">
    <property type="entry name" value="Nutrient germinant receptor protein C, domain 3"/>
    <property type="match status" value="1"/>
</dbReference>
<dbReference type="RefSeq" id="WP_341981414.1">
    <property type="nucleotide sequence ID" value="NZ_JBBYAF010000007.1"/>
</dbReference>
<feature type="domain" description="Spore germination protein N-terminal" evidence="10">
    <location>
        <begin position="21"/>
        <end position="186"/>
    </location>
</feature>
<dbReference type="PANTHER" id="PTHR35789:SF1">
    <property type="entry name" value="SPORE GERMINATION PROTEIN B3"/>
    <property type="match status" value="1"/>
</dbReference>
<feature type="signal peptide" evidence="8">
    <location>
        <begin position="1"/>
        <end position="18"/>
    </location>
</feature>
<proteinExistence type="inferred from homology"/>
<dbReference type="PANTHER" id="PTHR35789">
    <property type="entry name" value="SPORE GERMINATION PROTEIN B3"/>
    <property type="match status" value="1"/>
</dbReference>
<evidence type="ECO:0000256" key="2">
    <source>
        <dbReference type="ARBA" id="ARBA00007886"/>
    </source>
</evidence>
<feature type="chain" id="PRO_5045334294" evidence="8">
    <location>
        <begin position="19"/>
        <end position="372"/>
    </location>
</feature>
<comment type="subcellular location">
    <subcellularLocation>
        <location evidence="1">Membrane</location>
        <topology evidence="1">Lipid-anchor</topology>
    </subcellularLocation>
</comment>
<dbReference type="InterPro" id="IPR046953">
    <property type="entry name" value="Spore_GerAC-like_C"/>
</dbReference>
<feature type="domain" description="Spore germination GerAC-like C-terminal" evidence="9">
    <location>
        <begin position="194"/>
        <end position="369"/>
    </location>
</feature>
<comment type="caution">
    <text evidence="11">The sequence shown here is derived from an EMBL/GenBank/DDBJ whole genome shotgun (WGS) entry which is preliminary data.</text>
</comment>
<keyword evidence="4 8" id="KW-0732">Signal</keyword>
<dbReference type="Pfam" id="PF25198">
    <property type="entry name" value="Spore_GerAC_N"/>
    <property type="match status" value="1"/>
</dbReference>
<evidence type="ECO:0000256" key="4">
    <source>
        <dbReference type="ARBA" id="ARBA00022729"/>
    </source>
</evidence>
<name>A0ABU9K7R7_9BACI</name>
<evidence type="ECO:0000256" key="3">
    <source>
        <dbReference type="ARBA" id="ARBA00022544"/>
    </source>
</evidence>
<dbReference type="EMBL" id="JBBYAF010000007">
    <property type="protein sequence ID" value="MEL3971738.1"/>
    <property type="molecule type" value="Genomic_DNA"/>
</dbReference>
<evidence type="ECO:0000313" key="12">
    <source>
        <dbReference type="Proteomes" id="UP001389717"/>
    </source>
</evidence>
<dbReference type="InterPro" id="IPR057336">
    <property type="entry name" value="GerAC_N"/>
</dbReference>
<organism evidence="11 12">
    <name type="scientific">Rossellomorea oryzaecorticis</name>
    <dbReference type="NCBI Taxonomy" id="1396505"/>
    <lineage>
        <taxon>Bacteria</taxon>
        <taxon>Bacillati</taxon>
        <taxon>Bacillota</taxon>
        <taxon>Bacilli</taxon>
        <taxon>Bacillales</taxon>
        <taxon>Bacillaceae</taxon>
        <taxon>Rossellomorea</taxon>
    </lineage>
</organism>
<dbReference type="InterPro" id="IPR038501">
    <property type="entry name" value="Spore_GerAC_C_sf"/>
</dbReference>
<evidence type="ECO:0000256" key="6">
    <source>
        <dbReference type="ARBA" id="ARBA00023139"/>
    </source>
</evidence>
<evidence type="ECO:0000256" key="5">
    <source>
        <dbReference type="ARBA" id="ARBA00023136"/>
    </source>
</evidence>
<evidence type="ECO:0000259" key="10">
    <source>
        <dbReference type="Pfam" id="PF25198"/>
    </source>
</evidence>
<evidence type="ECO:0000313" key="11">
    <source>
        <dbReference type="EMBL" id="MEL3971738.1"/>
    </source>
</evidence>
<dbReference type="Proteomes" id="UP001389717">
    <property type="component" value="Unassembled WGS sequence"/>
</dbReference>
<keyword evidence="6" id="KW-0564">Palmitate</keyword>
<sequence length="372" mass="41680">MTRLLLALFALSFLSSCADPSTLEKIGMITTVGYDKADGEEIQTTILILETDPQSVDSTNVISSNALTSKGARIKGSLKSQKKLESGQLRVALYGKEVAEKGFINLADTLSRDHAISDLTYLAVVDGKASEILEKKYEQFSDAGQYVYKEIEQNIKGETIPSPTLHEMLHDYYSVGIDPLMPLLKVEDEMITITGMAIMKDDKMVGRISPIEAFYVKLVNDQYDAGNFELTLKNGNDPELMEGQDSSKKIAVALDTIKSKSKIDLLDEQTLEFDLDISMNARLQEINQKIDLKNPKNIEILDEKISQEMNKEIKELIRYGKSVDSDFIGFGEVYRSAVPHSKLTKKKWHSMYKDVKVNVNIDFQIVRTGVVE</sequence>